<feature type="transmembrane region" description="Helical" evidence="5">
    <location>
        <begin position="215"/>
        <end position="236"/>
    </location>
</feature>
<feature type="transmembrane region" description="Helical" evidence="5">
    <location>
        <begin position="318"/>
        <end position="342"/>
    </location>
</feature>
<keyword evidence="4 5" id="KW-0472">Membrane</keyword>
<evidence type="ECO:0000256" key="1">
    <source>
        <dbReference type="ARBA" id="ARBA00004141"/>
    </source>
</evidence>
<dbReference type="CDD" id="cd17323">
    <property type="entry name" value="MFS_Tpo1_MDR_like"/>
    <property type="match status" value="1"/>
</dbReference>
<evidence type="ECO:0000256" key="3">
    <source>
        <dbReference type="ARBA" id="ARBA00022989"/>
    </source>
</evidence>
<name>A0A9W9QD52_PENBR</name>
<reference evidence="7" key="2">
    <citation type="journal article" date="2023" name="IMA Fungus">
        <title>Comparative genomic study of the Penicillium genus elucidates a diverse pangenome and 15 lateral gene transfer events.</title>
        <authorList>
            <person name="Petersen C."/>
            <person name="Sorensen T."/>
            <person name="Nielsen M.R."/>
            <person name="Sondergaard T.E."/>
            <person name="Sorensen J.L."/>
            <person name="Fitzpatrick D.A."/>
            <person name="Frisvad J.C."/>
            <person name="Nielsen K.L."/>
        </authorList>
    </citation>
    <scope>NUCLEOTIDE SEQUENCE</scope>
    <source>
        <strain evidence="7">IBT 35673</strain>
    </source>
</reference>
<evidence type="ECO:0000256" key="5">
    <source>
        <dbReference type="SAM" id="Phobius"/>
    </source>
</evidence>
<dbReference type="InterPro" id="IPR036259">
    <property type="entry name" value="MFS_trans_sf"/>
</dbReference>
<dbReference type="GO" id="GO:0022857">
    <property type="term" value="F:transmembrane transporter activity"/>
    <property type="evidence" value="ECO:0007669"/>
    <property type="project" value="InterPro"/>
</dbReference>
<evidence type="ECO:0000259" key="6">
    <source>
        <dbReference type="PROSITE" id="PS50850"/>
    </source>
</evidence>
<feature type="transmembrane region" description="Helical" evidence="5">
    <location>
        <begin position="242"/>
        <end position="261"/>
    </location>
</feature>
<dbReference type="PANTHER" id="PTHR23502:SF145">
    <property type="entry name" value="MULTIDRUG TRANSPORTER, PUTATIVE-RELATED"/>
    <property type="match status" value="1"/>
</dbReference>
<evidence type="ECO:0000256" key="4">
    <source>
        <dbReference type="ARBA" id="ARBA00023136"/>
    </source>
</evidence>
<sequence>MDKHSNKNMWKRARDVAARSDMLLNKNAAHYLQSEPEWLAAAEPPSSTFKANPRLLGNERQLPEYELIWNEGDHENPRNWSLAYKSFVVATMVFGATVISLASTCYSVTIPGLQDELGITKMVGLLGITTYLLGMAVGSLFLAPLSEMYGRRPVYVVSMGLFAVLTVPVALARNIETILVFRFLSALFGSAMMSNSPGSVNDVVSDHHRPMAFGFWAIGPSNGPVLGSIIGGFVYQYLGWRWSNWIIVIIGGVTFALMILVKETYAPILLRKRAQKSRQHTKNPKWWSSHDNHLPFITFCRINISRPIVMTVTEPICIFWNSYVAISYGILYLCFVSYPIAFQTNRGWSPGIGGLSYLGIGCGTLTTTFLEPVLRAWIQSHPKDPNTGKVPPEATVKPITIGAALLAMGQIWFAWTSTPNVHWVVPILAGIPFGAGNAALFIYASNYLAHSYGEFAASALAGNTVVRSILGAVLPLAGPSMYASLGLNWAGFVLGMAEVACILIPFVFLYYGHRIRRSSPLIQEMKKKGEANLTAAQGLGHGGWEFRHTLVPAQVYTNDHYQCTPNASL</sequence>
<dbReference type="PROSITE" id="PS50850">
    <property type="entry name" value="MFS"/>
    <property type="match status" value="1"/>
</dbReference>
<evidence type="ECO:0000313" key="7">
    <source>
        <dbReference type="EMBL" id="KAJ5329858.1"/>
    </source>
</evidence>
<dbReference type="EMBL" id="JAPZBQ010000005">
    <property type="protein sequence ID" value="KAJ5329858.1"/>
    <property type="molecule type" value="Genomic_DNA"/>
</dbReference>
<feature type="transmembrane region" description="Helical" evidence="5">
    <location>
        <begin position="177"/>
        <end position="194"/>
    </location>
</feature>
<feature type="domain" description="Major facilitator superfamily (MFS) profile" evidence="6">
    <location>
        <begin position="88"/>
        <end position="513"/>
    </location>
</feature>
<feature type="transmembrane region" description="Helical" evidence="5">
    <location>
        <begin position="154"/>
        <end position="171"/>
    </location>
</feature>
<dbReference type="Gene3D" id="1.20.1250.20">
    <property type="entry name" value="MFS general substrate transporter like domains"/>
    <property type="match status" value="1"/>
</dbReference>
<dbReference type="FunFam" id="1.20.1250.20:FF:000011">
    <property type="entry name" value="MFS multidrug transporter, putative"/>
    <property type="match status" value="1"/>
</dbReference>
<gene>
    <name evidence="7" type="ORF">N7452_010248</name>
</gene>
<reference evidence="7" key="1">
    <citation type="submission" date="2022-12" db="EMBL/GenBank/DDBJ databases">
        <authorList>
            <person name="Petersen C."/>
        </authorList>
    </citation>
    <scope>NUCLEOTIDE SEQUENCE</scope>
    <source>
        <strain evidence="7">IBT 35673</strain>
    </source>
</reference>
<feature type="transmembrane region" description="Helical" evidence="5">
    <location>
        <begin position="87"/>
        <end position="110"/>
    </location>
</feature>
<dbReference type="Pfam" id="PF07690">
    <property type="entry name" value="MFS_1"/>
    <property type="match status" value="1"/>
</dbReference>
<accession>A0A9W9QD52</accession>
<dbReference type="PROSITE" id="PS00216">
    <property type="entry name" value="SUGAR_TRANSPORT_1"/>
    <property type="match status" value="1"/>
</dbReference>
<feature type="transmembrane region" description="Helical" evidence="5">
    <location>
        <begin position="122"/>
        <end position="142"/>
    </location>
</feature>
<comment type="subcellular location">
    <subcellularLocation>
        <location evidence="1">Membrane</location>
        <topology evidence="1">Multi-pass membrane protein</topology>
    </subcellularLocation>
</comment>
<dbReference type="InterPro" id="IPR020846">
    <property type="entry name" value="MFS_dom"/>
</dbReference>
<proteinExistence type="predicted"/>
<dbReference type="InterPro" id="IPR005829">
    <property type="entry name" value="Sugar_transporter_CS"/>
</dbReference>
<dbReference type="InterPro" id="IPR011701">
    <property type="entry name" value="MFS"/>
</dbReference>
<evidence type="ECO:0000313" key="8">
    <source>
        <dbReference type="Proteomes" id="UP001147695"/>
    </source>
</evidence>
<dbReference type="GO" id="GO:0140115">
    <property type="term" value="P:export across plasma membrane"/>
    <property type="evidence" value="ECO:0007669"/>
    <property type="project" value="UniProtKB-ARBA"/>
</dbReference>
<feature type="transmembrane region" description="Helical" evidence="5">
    <location>
        <begin position="395"/>
        <end position="415"/>
    </location>
</feature>
<feature type="transmembrane region" description="Helical" evidence="5">
    <location>
        <begin position="489"/>
        <end position="511"/>
    </location>
</feature>
<keyword evidence="3 5" id="KW-1133">Transmembrane helix</keyword>
<dbReference type="AlphaFoldDB" id="A0A9W9QD52"/>
<dbReference type="GO" id="GO:0042908">
    <property type="term" value="P:xenobiotic transport"/>
    <property type="evidence" value="ECO:0007669"/>
    <property type="project" value="UniProtKB-ARBA"/>
</dbReference>
<dbReference type="Proteomes" id="UP001147695">
    <property type="component" value="Unassembled WGS sequence"/>
</dbReference>
<feature type="transmembrane region" description="Helical" evidence="5">
    <location>
        <begin position="354"/>
        <end position="374"/>
    </location>
</feature>
<keyword evidence="2 5" id="KW-0812">Transmembrane</keyword>
<feature type="transmembrane region" description="Helical" evidence="5">
    <location>
        <begin position="421"/>
        <end position="443"/>
    </location>
</feature>
<dbReference type="GO" id="GO:0005886">
    <property type="term" value="C:plasma membrane"/>
    <property type="evidence" value="ECO:0007669"/>
    <property type="project" value="TreeGrafter"/>
</dbReference>
<protein>
    <recommendedName>
        <fullName evidence="6">Major facilitator superfamily (MFS) profile domain-containing protein</fullName>
    </recommendedName>
</protein>
<comment type="caution">
    <text evidence="7">The sequence shown here is derived from an EMBL/GenBank/DDBJ whole genome shotgun (WGS) entry which is preliminary data.</text>
</comment>
<evidence type="ECO:0000256" key="2">
    <source>
        <dbReference type="ARBA" id="ARBA00022692"/>
    </source>
</evidence>
<organism evidence="7 8">
    <name type="scientific">Penicillium brevicompactum</name>
    <dbReference type="NCBI Taxonomy" id="5074"/>
    <lineage>
        <taxon>Eukaryota</taxon>
        <taxon>Fungi</taxon>
        <taxon>Dikarya</taxon>
        <taxon>Ascomycota</taxon>
        <taxon>Pezizomycotina</taxon>
        <taxon>Eurotiomycetes</taxon>
        <taxon>Eurotiomycetidae</taxon>
        <taxon>Eurotiales</taxon>
        <taxon>Aspergillaceae</taxon>
        <taxon>Penicillium</taxon>
    </lineage>
</organism>
<dbReference type="PANTHER" id="PTHR23502">
    <property type="entry name" value="MAJOR FACILITATOR SUPERFAMILY"/>
    <property type="match status" value="1"/>
</dbReference>
<dbReference type="SUPFAM" id="SSF103473">
    <property type="entry name" value="MFS general substrate transporter"/>
    <property type="match status" value="1"/>
</dbReference>